<dbReference type="EMBL" id="FXAG01000002">
    <property type="protein sequence ID" value="SME99114.1"/>
    <property type="molecule type" value="Genomic_DNA"/>
</dbReference>
<dbReference type="PANTHER" id="PTHR46577:SF2">
    <property type="entry name" value="TRANSCRIPTIONAL REGULATORY PROTEIN"/>
    <property type="match status" value="1"/>
</dbReference>
<dbReference type="InterPro" id="IPR036390">
    <property type="entry name" value="WH_DNA-bd_sf"/>
</dbReference>
<evidence type="ECO:0000256" key="5">
    <source>
        <dbReference type="ARBA" id="ARBA00023125"/>
    </source>
</evidence>
<evidence type="ECO:0000256" key="6">
    <source>
        <dbReference type="ARBA" id="ARBA00023163"/>
    </source>
</evidence>
<dbReference type="SMART" id="SM00345">
    <property type="entry name" value="HTH_GNTR"/>
    <property type="match status" value="1"/>
</dbReference>
<gene>
    <name evidence="8" type="ORF">SAMN02745746_00583</name>
</gene>
<dbReference type="STRING" id="1123014.SAMN02745746_00583"/>
<dbReference type="InterPro" id="IPR015424">
    <property type="entry name" value="PyrdxlP-dep_Trfase"/>
</dbReference>
<dbReference type="Proteomes" id="UP000192920">
    <property type="component" value="Unassembled WGS sequence"/>
</dbReference>
<dbReference type="Pfam" id="PF00155">
    <property type="entry name" value="Aminotran_1_2"/>
    <property type="match status" value="1"/>
</dbReference>
<organism evidence="8 9">
    <name type="scientific">Pseudogulbenkiania subflava DSM 22618</name>
    <dbReference type="NCBI Taxonomy" id="1123014"/>
    <lineage>
        <taxon>Bacteria</taxon>
        <taxon>Pseudomonadati</taxon>
        <taxon>Pseudomonadota</taxon>
        <taxon>Betaproteobacteria</taxon>
        <taxon>Neisseriales</taxon>
        <taxon>Chromobacteriaceae</taxon>
        <taxon>Pseudogulbenkiania</taxon>
    </lineage>
</organism>
<name>A0A1Y6B8Y5_9NEIS</name>
<evidence type="ECO:0000256" key="4">
    <source>
        <dbReference type="ARBA" id="ARBA00023015"/>
    </source>
</evidence>
<sequence>MTVCADNWPIAAAQPVPLTTQIVDFCSDNIRRQLWPAGARLPSIRALAERYPVSRFTVAEAYERLVARGLIQARHGAGYFVAGQRSTPHGREAHPADSALAQEVELMRLNLSGQLRWQPGVGSLPSAWLADGPLAAEWRALSQAAPRLVGYGCPQGYLPLREALVQKLEGQGLTLSPAQLVTTSSATHALDLILRLVTTPGDTVLVDDPGFYNFHAALRLARVNVVGIPRTAHGPDTERLAEALRQHRPRLFLTVSALHNPTGSTLTLPVAHRVLKLLEQWNCLAVEDDIYADFEARPGVRLAALDGLSRVIYLASFTKTLSANLRCGYIAADPGRIAGLTDIKLISGMTTPEAVETLVYRLLTGGRYRRHVDGLRKRLEPLRTDAIARLKALGFTLWHEPAEGFLLWAEAPPGVDLDAWVERARAASLLLAPGRYFSPAGAPSRHLRFNVAQCGEAGLWQVLADTLHG</sequence>
<keyword evidence="3" id="KW-0663">Pyridoxal phosphate</keyword>
<evidence type="ECO:0000256" key="3">
    <source>
        <dbReference type="ARBA" id="ARBA00022898"/>
    </source>
</evidence>
<dbReference type="AlphaFoldDB" id="A0A1Y6B8Y5"/>
<evidence type="ECO:0000256" key="2">
    <source>
        <dbReference type="ARBA" id="ARBA00021531"/>
    </source>
</evidence>
<dbReference type="CDD" id="cd00609">
    <property type="entry name" value="AAT_like"/>
    <property type="match status" value="1"/>
</dbReference>
<evidence type="ECO:0000259" key="7">
    <source>
        <dbReference type="PROSITE" id="PS50949"/>
    </source>
</evidence>
<dbReference type="Gene3D" id="1.10.10.10">
    <property type="entry name" value="Winged helix-like DNA-binding domain superfamily/Winged helix DNA-binding domain"/>
    <property type="match status" value="1"/>
</dbReference>
<keyword evidence="4" id="KW-0805">Transcription regulation</keyword>
<dbReference type="SUPFAM" id="SSF53383">
    <property type="entry name" value="PLP-dependent transferases"/>
    <property type="match status" value="1"/>
</dbReference>
<dbReference type="GO" id="GO:0003700">
    <property type="term" value="F:DNA-binding transcription factor activity"/>
    <property type="evidence" value="ECO:0007669"/>
    <property type="project" value="InterPro"/>
</dbReference>
<dbReference type="GO" id="GO:0030170">
    <property type="term" value="F:pyridoxal phosphate binding"/>
    <property type="evidence" value="ECO:0007669"/>
    <property type="project" value="InterPro"/>
</dbReference>
<evidence type="ECO:0000313" key="9">
    <source>
        <dbReference type="Proteomes" id="UP000192920"/>
    </source>
</evidence>
<dbReference type="PANTHER" id="PTHR46577">
    <property type="entry name" value="HTH-TYPE TRANSCRIPTIONAL REGULATORY PROTEIN GABR"/>
    <property type="match status" value="1"/>
</dbReference>
<dbReference type="InterPro" id="IPR036388">
    <property type="entry name" value="WH-like_DNA-bd_sf"/>
</dbReference>
<keyword evidence="6" id="KW-0804">Transcription</keyword>
<dbReference type="PRINTS" id="PR00035">
    <property type="entry name" value="HTHGNTR"/>
</dbReference>
<evidence type="ECO:0000256" key="1">
    <source>
        <dbReference type="ARBA" id="ARBA00005384"/>
    </source>
</evidence>
<comment type="similarity">
    <text evidence="1">In the C-terminal section; belongs to the class-I pyridoxal-phosphate-dependent aminotransferase family.</text>
</comment>
<dbReference type="InterPro" id="IPR015421">
    <property type="entry name" value="PyrdxlP-dep_Trfase_major"/>
</dbReference>
<dbReference type="PROSITE" id="PS50949">
    <property type="entry name" value="HTH_GNTR"/>
    <property type="match status" value="1"/>
</dbReference>
<feature type="domain" description="HTH gntR-type" evidence="7">
    <location>
        <begin position="16"/>
        <end position="84"/>
    </location>
</feature>
<reference evidence="9" key="1">
    <citation type="submission" date="2017-04" db="EMBL/GenBank/DDBJ databases">
        <authorList>
            <person name="Varghese N."/>
            <person name="Submissions S."/>
        </authorList>
    </citation>
    <scope>NUCLEOTIDE SEQUENCE [LARGE SCALE GENOMIC DNA]</scope>
    <source>
        <strain evidence="9">DSM 22618</strain>
    </source>
</reference>
<dbReference type="SUPFAM" id="SSF46785">
    <property type="entry name" value="Winged helix' DNA-binding domain"/>
    <property type="match status" value="1"/>
</dbReference>
<dbReference type="InterPro" id="IPR015422">
    <property type="entry name" value="PyrdxlP-dep_Trfase_small"/>
</dbReference>
<accession>A0A1Y6B8Y5</accession>
<keyword evidence="9" id="KW-1185">Reference proteome</keyword>
<proteinExistence type="inferred from homology"/>
<dbReference type="Gene3D" id="3.40.640.10">
    <property type="entry name" value="Type I PLP-dependent aspartate aminotransferase-like (Major domain)"/>
    <property type="match status" value="1"/>
</dbReference>
<keyword evidence="5 8" id="KW-0238">DNA-binding</keyword>
<dbReference type="RefSeq" id="WP_085274938.1">
    <property type="nucleotide sequence ID" value="NZ_FXAG01000002.1"/>
</dbReference>
<dbReference type="InterPro" id="IPR004839">
    <property type="entry name" value="Aminotransferase_I/II_large"/>
</dbReference>
<dbReference type="Pfam" id="PF00392">
    <property type="entry name" value="GntR"/>
    <property type="match status" value="1"/>
</dbReference>
<keyword evidence="8" id="KW-0032">Aminotransferase</keyword>
<dbReference type="GO" id="GO:0008483">
    <property type="term" value="F:transaminase activity"/>
    <property type="evidence" value="ECO:0007669"/>
    <property type="project" value="UniProtKB-KW"/>
</dbReference>
<dbReference type="InterPro" id="IPR051446">
    <property type="entry name" value="HTH_trans_reg/aminotransferase"/>
</dbReference>
<dbReference type="InterPro" id="IPR000524">
    <property type="entry name" value="Tscrpt_reg_HTH_GntR"/>
</dbReference>
<dbReference type="GO" id="GO:0003677">
    <property type="term" value="F:DNA binding"/>
    <property type="evidence" value="ECO:0007669"/>
    <property type="project" value="UniProtKB-KW"/>
</dbReference>
<protein>
    <recommendedName>
        <fullName evidence="2">Putative 8-amino-7-oxononanoate synthase</fullName>
    </recommendedName>
</protein>
<dbReference type="Gene3D" id="3.90.1150.10">
    <property type="entry name" value="Aspartate Aminotransferase, domain 1"/>
    <property type="match status" value="1"/>
</dbReference>
<evidence type="ECO:0000313" key="8">
    <source>
        <dbReference type="EMBL" id="SME99114.1"/>
    </source>
</evidence>
<dbReference type="CDD" id="cd07377">
    <property type="entry name" value="WHTH_GntR"/>
    <property type="match status" value="1"/>
</dbReference>
<keyword evidence="8" id="KW-0808">Transferase</keyword>